<evidence type="ECO:0008006" key="4">
    <source>
        <dbReference type="Google" id="ProtNLM"/>
    </source>
</evidence>
<organism evidence="2 3">
    <name type="scientific">Streptomyces thermospinosisporus</name>
    <dbReference type="NCBI Taxonomy" id="161482"/>
    <lineage>
        <taxon>Bacteria</taxon>
        <taxon>Bacillati</taxon>
        <taxon>Actinomycetota</taxon>
        <taxon>Actinomycetes</taxon>
        <taxon>Kitasatosporales</taxon>
        <taxon>Streptomycetaceae</taxon>
        <taxon>Streptomyces</taxon>
    </lineage>
</organism>
<feature type="chain" id="PRO_5045743500" description="Secreted protein" evidence="1">
    <location>
        <begin position="23"/>
        <end position="91"/>
    </location>
</feature>
<sequence length="91" mass="9648">MRKYQKAAVVMAMLGSVSFLGAGIGHAGDDPQVELKNSQHQNCEQNDSTTGLINVDDVNLSLGLLGWSQQDASEKESLTCAQGFAIGGQEH</sequence>
<keyword evidence="3" id="KW-1185">Reference proteome</keyword>
<accession>A0ABN1YIY2</accession>
<keyword evidence="1" id="KW-0732">Signal</keyword>
<comment type="caution">
    <text evidence="2">The sequence shown here is derived from an EMBL/GenBank/DDBJ whole genome shotgun (WGS) entry which is preliminary data.</text>
</comment>
<reference evidence="2 3" key="1">
    <citation type="journal article" date="2019" name="Int. J. Syst. Evol. Microbiol.">
        <title>The Global Catalogue of Microorganisms (GCM) 10K type strain sequencing project: providing services to taxonomists for standard genome sequencing and annotation.</title>
        <authorList>
            <consortium name="The Broad Institute Genomics Platform"/>
            <consortium name="The Broad Institute Genome Sequencing Center for Infectious Disease"/>
            <person name="Wu L."/>
            <person name="Ma J."/>
        </authorList>
    </citation>
    <scope>NUCLEOTIDE SEQUENCE [LARGE SCALE GENOMIC DNA]</scope>
    <source>
        <strain evidence="2 3">JCM 11756</strain>
    </source>
</reference>
<feature type="signal peptide" evidence="1">
    <location>
        <begin position="1"/>
        <end position="22"/>
    </location>
</feature>
<gene>
    <name evidence="2" type="ORF">GCM10009601_00210</name>
</gene>
<proteinExistence type="predicted"/>
<evidence type="ECO:0000313" key="3">
    <source>
        <dbReference type="Proteomes" id="UP001500973"/>
    </source>
</evidence>
<name>A0ABN1YIY2_9ACTN</name>
<dbReference type="EMBL" id="BAAAIZ010000001">
    <property type="protein sequence ID" value="GAA1413759.1"/>
    <property type="molecule type" value="Genomic_DNA"/>
</dbReference>
<dbReference type="Proteomes" id="UP001500973">
    <property type="component" value="Unassembled WGS sequence"/>
</dbReference>
<protein>
    <recommendedName>
        <fullName evidence="4">Secreted protein</fullName>
    </recommendedName>
</protein>
<dbReference type="RefSeq" id="WP_344008881.1">
    <property type="nucleotide sequence ID" value="NZ_BAAAIZ010000001.1"/>
</dbReference>
<evidence type="ECO:0000256" key="1">
    <source>
        <dbReference type="SAM" id="SignalP"/>
    </source>
</evidence>
<evidence type="ECO:0000313" key="2">
    <source>
        <dbReference type="EMBL" id="GAA1413759.1"/>
    </source>
</evidence>